<proteinExistence type="predicted"/>
<organism evidence="2">
    <name type="scientific">Sesamum angustifolium</name>
    <dbReference type="NCBI Taxonomy" id="2727405"/>
    <lineage>
        <taxon>Eukaryota</taxon>
        <taxon>Viridiplantae</taxon>
        <taxon>Streptophyta</taxon>
        <taxon>Embryophyta</taxon>
        <taxon>Tracheophyta</taxon>
        <taxon>Spermatophyta</taxon>
        <taxon>Magnoliopsida</taxon>
        <taxon>eudicotyledons</taxon>
        <taxon>Gunneridae</taxon>
        <taxon>Pentapetalae</taxon>
        <taxon>asterids</taxon>
        <taxon>lamiids</taxon>
        <taxon>Lamiales</taxon>
        <taxon>Pedaliaceae</taxon>
        <taxon>Sesamum</taxon>
    </lineage>
</organism>
<dbReference type="AlphaFoldDB" id="A0AAW2J5C5"/>
<dbReference type="PANTHER" id="PTHR37610">
    <property type="entry name" value="CCHC-TYPE DOMAIN-CONTAINING PROTEIN"/>
    <property type="match status" value="1"/>
</dbReference>
<sequence>MAEPSIAAETRQTTTIPKRLQLHESNHPRMVLVSAPLTGNDYLNWNFGVKRALRVKMKLGFIDGTSITPSANDPHFKQWIRVESMVTTWILNSISKDTVEAFMYTKSSRNLWLDLEQRYGVQWATIVSTTEENMFTDIRNCISILILYKHEEALGRNGRTKANTTMHL</sequence>
<dbReference type="InterPro" id="IPR029472">
    <property type="entry name" value="Copia-like_N"/>
</dbReference>
<feature type="domain" description="Retrotransposon Copia-like N-terminal" evidence="1">
    <location>
        <begin position="23"/>
        <end position="69"/>
    </location>
</feature>
<dbReference type="Pfam" id="PF14244">
    <property type="entry name" value="Retrotran_gag_3"/>
    <property type="match status" value="1"/>
</dbReference>
<dbReference type="PANTHER" id="PTHR37610:SF40">
    <property type="entry name" value="OS01G0909600 PROTEIN"/>
    <property type="match status" value="1"/>
</dbReference>
<reference evidence="2" key="1">
    <citation type="submission" date="2020-06" db="EMBL/GenBank/DDBJ databases">
        <authorList>
            <person name="Li T."/>
            <person name="Hu X."/>
            <person name="Zhang T."/>
            <person name="Song X."/>
            <person name="Zhang H."/>
            <person name="Dai N."/>
            <person name="Sheng W."/>
            <person name="Hou X."/>
            <person name="Wei L."/>
        </authorList>
    </citation>
    <scope>NUCLEOTIDE SEQUENCE</scope>
    <source>
        <strain evidence="2">G01</strain>
        <tissue evidence="2">Leaf</tissue>
    </source>
</reference>
<evidence type="ECO:0000313" key="2">
    <source>
        <dbReference type="EMBL" id="KAL0289760.1"/>
    </source>
</evidence>
<evidence type="ECO:0000259" key="1">
    <source>
        <dbReference type="Pfam" id="PF14244"/>
    </source>
</evidence>
<protein>
    <recommendedName>
        <fullName evidence="1">Retrotransposon Copia-like N-terminal domain-containing protein</fullName>
    </recommendedName>
</protein>
<gene>
    <name evidence="2" type="ORF">Sangu_2604200</name>
</gene>
<reference evidence="2" key="2">
    <citation type="journal article" date="2024" name="Plant">
        <title>Genomic evolution and insights into agronomic trait innovations of Sesamum species.</title>
        <authorList>
            <person name="Miao H."/>
            <person name="Wang L."/>
            <person name="Qu L."/>
            <person name="Liu H."/>
            <person name="Sun Y."/>
            <person name="Le M."/>
            <person name="Wang Q."/>
            <person name="Wei S."/>
            <person name="Zheng Y."/>
            <person name="Lin W."/>
            <person name="Duan Y."/>
            <person name="Cao H."/>
            <person name="Xiong S."/>
            <person name="Wang X."/>
            <person name="Wei L."/>
            <person name="Li C."/>
            <person name="Ma Q."/>
            <person name="Ju M."/>
            <person name="Zhao R."/>
            <person name="Li G."/>
            <person name="Mu C."/>
            <person name="Tian Q."/>
            <person name="Mei H."/>
            <person name="Zhang T."/>
            <person name="Gao T."/>
            <person name="Zhang H."/>
        </authorList>
    </citation>
    <scope>NUCLEOTIDE SEQUENCE</scope>
    <source>
        <strain evidence="2">G01</strain>
    </source>
</reference>
<accession>A0AAW2J5C5</accession>
<comment type="caution">
    <text evidence="2">The sequence shown here is derived from an EMBL/GenBank/DDBJ whole genome shotgun (WGS) entry which is preliminary data.</text>
</comment>
<dbReference type="EMBL" id="JACGWK010001385">
    <property type="protein sequence ID" value="KAL0289760.1"/>
    <property type="molecule type" value="Genomic_DNA"/>
</dbReference>
<name>A0AAW2J5C5_9LAMI</name>